<reference evidence="1 2" key="1">
    <citation type="journal article" date="2019" name="PLoS Negl. Trop. Dis.">
        <title>Whole genome sequencing of Entamoeba nuttalli reveals mammalian host-related molecular signatures and a novel octapeptide-repeat surface protein.</title>
        <authorList>
            <person name="Tanaka M."/>
            <person name="Makiuchi T."/>
            <person name="Komiyama T."/>
            <person name="Shiina T."/>
            <person name="Osaki K."/>
            <person name="Tachibana H."/>
        </authorList>
    </citation>
    <scope>NUCLEOTIDE SEQUENCE [LARGE SCALE GENOMIC DNA]</scope>
    <source>
        <strain evidence="1 2">P19-061405</strain>
    </source>
</reference>
<protein>
    <submittedName>
        <fullName evidence="1">Uncharacterized protein</fullName>
    </submittedName>
</protein>
<gene>
    <name evidence="1" type="ORF">ENUP19_0328G0008</name>
</gene>
<sequence>MEKDQPQTSQMGKYIVELENIEHQTNNVEDMLMLCCYDINQNQSEYNQIVDDVNQLNTNLLSIQEKQKKLSSIIESNQQQADKLTRLIMLKNPDLLNSFNGTLLRKKSLCEIEQMIVLLSQQIQLLQNKIDSITFKSLPIEQINNLKNQLIKQSINDIFLTYVIFED</sequence>
<keyword evidence="2" id="KW-1185">Reference proteome</keyword>
<evidence type="ECO:0000313" key="2">
    <source>
        <dbReference type="Proteomes" id="UP001628156"/>
    </source>
</evidence>
<evidence type="ECO:0000313" key="1">
    <source>
        <dbReference type="EMBL" id="GAB1227223.1"/>
    </source>
</evidence>
<comment type="caution">
    <text evidence="1">The sequence shown here is derived from an EMBL/GenBank/DDBJ whole genome shotgun (WGS) entry which is preliminary data.</text>
</comment>
<accession>A0ABQ0DWR8</accession>
<dbReference type="Proteomes" id="UP001628156">
    <property type="component" value="Unassembled WGS sequence"/>
</dbReference>
<proteinExistence type="predicted"/>
<organism evidence="1 2">
    <name type="scientific">Entamoeba nuttalli</name>
    <dbReference type="NCBI Taxonomy" id="412467"/>
    <lineage>
        <taxon>Eukaryota</taxon>
        <taxon>Amoebozoa</taxon>
        <taxon>Evosea</taxon>
        <taxon>Archamoebae</taxon>
        <taxon>Mastigamoebida</taxon>
        <taxon>Entamoebidae</taxon>
        <taxon>Entamoeba</taxon>
    </lineage>
</organism>
<name>A0ABQ0DWR8_9EUKA</name>
<dbReference type="EMBL" id="BAAFRS010000328">
    <property type="protein sequence ID" value="GAB1227223.1"/>
    <property type="molecule type" value="Genomic_DNA"/>
</dbReference>